<proteinExistence type="predicted"/>
<sequence length="163" mass="18175">MSTVSTIVTLKQDGAARQRPISDVLSEKFAPFDHRSKVVAPFDDETKRDAAFIEKLNLMLLELILDFHAWSAARPMQESDRTADTLEKEVQTIREAEKEQGRSRTSPSACTAPTHRFVGRRTAHTALDAGMLTILLSEQTRQRLNDFITRIKLALAALTGLGP</sequence>
<protein>
    <submittedName>
        <fullName evidence="1">Uncharacterized protein</fullName>
    </submittedName>
</protein>
<name>A0A1M2V460_TRAPU</name>
<reference evidence="1 2" key="1">
    <citation type="submission" date="2016-10" db="EMBL/GenBank/DDBJ databases">
        <title>Genome sequence of the basidiomycete white-rot fungus Trametes pubescens.</title>
        <authorList>
            <person name="Makela M.R."/>
            <person name="Granchi Z."/>
            <person name="Peng M."/>
            <person name="De Vries R.P."/>
            <person name="Grigoriev I."/>
            <person name="Riley R."/>
            <person name="Hilden K."/>
        </authorList>
    </citation>
    <scope>NUCLEOTIDE SEQUENCE [LARGE SCALE GENOMIC DNA]</scope>
    <source>
        <strain evidence="1 2">FBCC735</strain>
    </source>
</reference>
<dbReference type="EMBL" id="MNAD01001674">
    <property type="protein sequence ID" value="OJT02354.1"/>
    <property type="molecule type" value="Genomic_DNA"/>
</dbReference>
<accession>A0A1M2V460</accession>
<comment type="caution">
    <text evidence="1">The sequence shown here is derived from an EMBL/GenBank/DDBJ whole genome shotgun (WGS) entry which is preliminary data.</text>
</comment>
<keyword evidence="2" id="KW-1185">Reference proteome</keyword>
<organism evidence="1 2">
    <name type="scientific">Trametes pubescens</name>
    <name type="common">White-rot fungus</name>
    <dbReference type="NCBI Taxonomy" id="154538"/>
    <lineage>
        <taxon>Eukaryota</taxon>
        <taxon>Fungi</taxon>
        <taxon>Dikarya</taxon>
        <taxon>Basidiomycota</taxon>
        <taxon>Agaricomycotina</taxon>
        <taxon>Agaricomycetes</taxon>
        <taxon>Polyporales</taxon>
        <taxon>Polyporaceae</taxon>
        <taxon>Trametes</taxon>
    </lineage>
</organism>
<dbReference type="AlphaFoldDB" id="A0A1M2V460"/>
<dbReference type="STRING" id="154538.A0A1M2V460"/>
<dbReference type="Proteomes" id="UP000184267">
    <property type="component" value="Unassembled WGS sequence"/>
</dbReference>
<gene>
    <name evidence="1" type="ORF">TRAPUB_7137</name>
</gene>
<evidence type="ECO:0000313" key="2">
    <source>
        <dbReference type="Proteomes" id="UP000184267"/>
    </source>
</evidence>
<evidence type="ECO:0000313" key="1">
    <source>
        <dbReference type="EMBL" id="OJT02354.1"/>
    </source>
</evidence>
<dbReference type="OrthoDB" id="3224400at2759"/>